<dbReference type="Proteomes" id="UP000267166">
    <property type="component" value="Unassembled WGS sequence"/>
</dbReference>
<dbReference type="RefSeq" id="WP_121595101.1">
    <property type="nucleotide sequence ID" value="NZ_RCHD01000116.1"/>
</dbReference>
<accession>A0A498CR31</accession>
<dbReference type="InterPro" id="IPR011006">
    <property type="entry name" value="CheY-like_superfamily"/>
</dbReference>
<evidence type="ECO:0000313" key="2">
    <source>
        <dbReference type="Proteomes" id="UP000267166"/>
    </source>
</evidence>
<evidence type="ECO:0000313" key="1">
    <source>
        <dbReference type="EMBL" id="RLL26791.1"/>
    </source>
</evidence>
<dbReference type="Gene3D" id="3.40.50.2300">
    <property type="match status" value="1"/>
</dbReference>
<comment type="caution">
    <text evidence="1">The sequence shown here is derived from an EMBL/GenBank/DDBJ whole genome shotgun (WGS) entry which is preliminary data.</text>
</comment>
<protein>
    <recommendedName>
        <fullName evidence="3">Response regulator</fullName>
    </recommendedName>
</protein>
<organism evidence="1 2">
    <name type="scientific">Acinetobacter cumulans</name>
    <dbReference type="NCBI Taxonomy" id="2136182"/>
    <lineage>
        <taxon>Bacteria</taxon>
        <taxon>Pseudomonadati</taxon>
        <taxon>Pseudomonadota</taxon>
        <taxon>Gammaproteobacteria</taxon>
        <taxon>Moraxellales</taxon>
        <taxon>Moraxellaceae</taxon>
        <taxon>Acinetobacter</taxon>
    </lineage>
</organism>
<proteinExistence type="predicted"/>
<dbReference type="EMBL" id="RCHD01000116">
    <property type="protein sequence ID" value="RLL26791.1"/>
    <property type="molecule type" value="Genomic_DNA"/>
</dbReference>
<name>A0A498CR31_9GAMM</name>
<reference evidence="1 2" key="1">
    <citation type="submission" date="2018-09" db="EMBL/GenBank/DDBJ databases">
        <title>The draft genome of Acinetobacter sp. strains.</title>
        <authorList>
            <person name="Qin J."/>
            <person name="Feng Y."/>
            <person name="Zong Z."/>
        </authorList>
    </citation>
    <scope>NUCLEOTIDE SEQUENCE [LARGE SCALE GENOMIC DNA]</scope>
    <source>
        <strain evidence="1 2">WCHAc060003</strain>
    </source>
</reference>
<sequence>MNNGKTVLVIEDDKPKQKSIMSFLRSTLREDIEIISVESLSSAIDELSTRTVILAVVDMSIPQYDIAKDRLGGGKPQGFGGADVLRFIDSETDDTYTVVLTQYEEFKLPQMEKKHDPRGLQEILKQELDERFLGVIHYTGQYGPWQTALSLVLKNLNLVANK</sequence>
<evidence type="ECO:0008006" key="3">
    <source>
        <dbReference type="Google" id="ProtNLM"/>
    </source>
</evidence>
<dbReference type="SUPFAM" id="SSF52172">
    <property type="entry name" value="CheY-like"/>
    <property type="match status" value="1"/>
</dbReference>
<gene>
    <name evidence="1" type="ORF">D9K80_18555</name>
</gene>
<dbReference type="AlphaFoldDB" id="A0A498CR31"/>